<keyword evidence="5 6" id="KW-0472">Membrane</keyword>
<dbReference type="EMBL" id="JMSN01000205">
    <property type="protein sequence ID" value="KDN35583.1"/>
    <property type="molecule type" value="Genomic_DNA"/>
</dbReference>
<keyword evidence="4 6" id="KW-1133">Transmembrane helix</keyword>
<keyword evidence="2 6" id="KW-0812">Transmembrane</keyword>
<dbReference type="OrthoDB" id="2501350at2759"/>
<comment type="caution">
    <text evidence="7">The sequence shown here is derived from an EMBL/GenBank/DDBJ whole genome shotgun (WGS) entry which is preliminary data.</text>
</comment>
<evidence type="ECO:0000256" key="6">
    <source>
        <dbReference type="SAM" id="Phobius"/>
    </source>
</evidence>
<dbReference type="GeneID" id="25265519"/>
<dbReference type="HOGENOM" id="CLU_2147602_0_0_1"/>
<evidence type="ECO:0000256" key="3">
    <source>
        <dbReference type="ARBA" id="ARBA00022824"/>
    </source>
</evidence>
<name>A0A066V5Q6_TILAU</name>
<accession>A0A066V5Q6</accession>
<organism evidence="7 8">
    <name type="scientific">Tilletiaria anomala (strain ATCC 24038 / CBS 436.72 / UBC 951)</name>
    <dbReference type="NCBI Taxonomy" id="1037660"/>
    <lineage>
        <taxon>Eukaryota</taxon>
        <taxon>Fungi</taxon>
        <taxon>Dikarya</taxon>
        <taxon>Basidiomycota</taxon>
        <taxon>Ustilaginomycotina</taxon>
        <taxon>Exobasidiomycetes</taxon>
        <taxon>Georgefischeriales</taxon>
        <taxon>Tilletiariaceae</taxon>
        <taxon>Tilletiaria</taxon>
    </lineage>
</organism>
<evidence type="ECO:0000256" key="2">
    <source>
        <dbReference type="ARBA" id="ARBA00022692"/>
    </source>
</evidence>
<dbReference type="Proteomes" id="UP000027361">
    <property type="component" value="Unassembled WGS sequence"/>
</dbReference>
<evidence type="ECO:0000256" key="5">
    <source>
        <dbReference type="ARBA" id="ARBA00023136"/>
    </source>
</evidence>
<dbReference type="InterPro" id="IPR024512">
    <property type="entry name" value="Ser_palmitoyltrfase_ssu-like"/>
</dbReference>
<feature type="transmembrane region" description="Helical" evidence="6">
    <location>
        <begin position="67"/>
        <end position="88"/>
    </location>
</feature>
<evidence type="ECO:0000256" key="4">
    <source>
        <dbReference type="ARBA" id="ARBA00022989"/>
    </source>
</evidence>
<evidence type="ECO:0000256" key="1">
    <source>
        <dbReference type="ARBA" id="ARBA00004477"/>
    </source>
</evidence>
<evidence type="ECO:0000313" key="7">
    <source>
        <dbReference type="EMBL" id="KDN35583.1"/>
    </source>
</evidence>
<reference evidence="7 8" key="1">
    <citation type="submission" date="2014-05" db="EMBL/GenBank/DDBJ databases">
        <title>Draft genome sequence of a rare smut relative, Tilletiaria anomala UBC 951.</title>
        <authorList>
            <consortium name="DOE Joint Genome Institute"/>
            <person name="Toome M."/>
            <person name="Kuo A."/>
            <person name="Henrissat B."/>
            <person name="Lipzen A."/>
            <person name="Tritt A."/>
            <person name="Yoshinaga Y."/>
            <person name="Zane M."/>
            <person name="Barry K."/>
            <person name="Grigoriev I.V."/>
            <person name="Spatafora J.W."/>
            <person name="Aimea M.C."/>
        </authorList>
    </citation>
    <scope>NUCLEOTIDE SEQUENCE [LARGE SCALE GENOMIC DNA]</scope>
    <source>
        <strain evidence="7 8">UBC 951</strain>
    </source>
</reference>
<dbReference type="AlphaFoldDB" id="A0A066V5Q6"/>
<sequence>MATAAANSSLPSLQATAAKAAAVVPAERAKSRKVHRHHWTIGDSFWSWWLTWEGNSSSGMLEPWEKVLLISIISLLSFLFWHAVLFSFPSHIKAIIPRVMYYVTGLGQRVAH</sequence>
<evidence type="ECO:0000313" key="8">
    <source>
        <dbReference type="Proteomes" id="UP000027361"/>
    </source>
</evidence>
<keyword evidence="8" id="KW-1185">Reference proteome</keyword>
<protein>
    <submittedName>
        <fullName evidence="7">Uncharacterized protein</fullName>
    </submittedName>
</protein>
<dbReference type="Pfam" id="PF11779">
    <property type="entry name" value="SPT_ssu-like"/>
    <property type="match status" value="1"/>
</dbReference>
<dbReference type="RefSeq" id="XP_013239824.1">
    <property type="nucleotide sequence ID" value="XM_013384370.1"/>
</dbReference>
<gene>
    <name evidence="7" type="ORF">K437DRAFT_260341</name>
</gene>
<keyword evidence="3" id="KW-0256">Endoplasmic reticulum</keyword>
<comment type="subcellular location">
    <subcellularLocation>
        <location evidence="1">Endoplasmic reticulum membrane</location>
        <topology evidence="1">Multi-pass membrane protein</topology>
    </subcellularLocation>
</comment>
<dbReference type="InParanoid" id="A0A066V5Q6"/>
<dbReference type="GO" id="GO:0005789">
    <property type="term" value="C:endoplasmic reticulum membrane"/>
    <property type="evidence" value="ECO:0007669"/>
    <property type="project" value="UniProtKB-SubCell"/>
</dbReference>
<proteinExistence type="predicted"/>